<dbReference type="GO" id="GO:0005737">
    <property type="term" value="C:cytoplasm"/>
    <property type="evidence" value="ECO:0007669"/>
    <property type="project" value="TreeGrafter"/>
</dbReference>
<evidence type="ECO:0000313" key="2">
    <source>
        <dbReference type="EMBL" id="KAK7740798.1"/>
    </source>
</evidence>
<dbReference type="PANTHER" id="PTHR28075:SF1">
    <property type="entry name" value="DUF1748-DOMAIN-CONTAINING PROTEIN"/>
    <property type="match status" value="1"/>
</dbReference>
<evidence type="ECO:0000313" key="3">
    <source>
        <dbReference type="Proteomes" id="UP001320245"/>
    </source>
</evidence>
<dbReference type="Proteomes" id="UP001320245">
    <property type="component" value="Unassembled WGS sequence"/>
</dbReference>
<evidence type="ECO:0000256" key="1">
    <source>
        <dbReference type="SAM" id="Phobius"/>
    </source>
</evidence>
<proteinExistence type="predicted"/>
<gene>
    <name evidence="2" type="ORF">SLS53_005266</name>
</gene>
<reference evidence="2 3" key="1">
    <citation type="journal article" date="2023" name="PLoS ONE">
        <title>Cytospora paraplurivora sp. nov. isolated from orchards with fruit tree decline syndrome in Ontario, Canada.</title>
        <authorList>
            <person name="Ilyukhin E."/>
            <person name="Nguyen H.D.T."/>
            <person name="Castle A.J."/>
            <person name="Ellouze W."/>
        </authorList>
    </citation>
    <scope>NUCLEOTIDE SEQUENCE [LARGE SCALE GENOMIC DNA]</scope>
    <source>
        <strain evidence="2 3">FDS-564</strain>
    </source>
</reference>
<comment type="caution">
    <text evidence="2">The sequence shown here is derived from an EMBL/GenBank/DDBJ whole genome shotgun (WGS) entry which is preliminary data.</text>
</comment>
<keyword evidence="1" id="KW-0812">Transmembrane</keyword>
<dbReference type="AlphaFoldDB" id="A0AAN9YET6"/>
<dbReference type="Pfam" id="PF08520">
    <property type="entry name" value="Mitofissin"/>
    <property type="match status" value="1"/>
</dbReference>
<sequence length="107" mass="11628">MVNTPTMVGLIPNALFLVVITSTIFAGLRRGTGLTFQSKKIQNATGSKIMSVYLAVGEWAYDRLAGFARGNKYFKYDPTVTVDGVKGQVNEFTDGLKAAAERFGKTE</sequence>
<protein>
    <submittedName>
        <fullName evidence="2">Uncharacterized protein</fullName>
    </submittedName>
</protein>
<dbReference type="EMBL" id="JAJSPL020000019">
    <property type="protein sequence ID" value="KAK7740798.1"/>
    <property type="molecule type" value="Genomic_DNA"/>
</dbReference>
<keyword evidence="1" id="KW-1133">Transmembrane helix</keyword>
<organism evidence="2 3">
    <name type="scientific">Cytospora paraplurivora</name>
    <dbReference type="NCBI Taxonomy" id="2898453"/>
    <lineage>
        <taxon>Eukaryota</taxon>
        <taxon>Fungi</taxon>
        <taxon>Dikarya</taxon>
        <taxon>Ascomycota</taxon>
        <taxon>Pezizomycotina</taxon>
        <taxon>Sordariomycetes</taxon>
        <taxon>Sordariomycetidae</taxon>
        <taxon>Diaporthales</taxon>
        <taxon>Cytosporaceae</taxon>
        <taxon>Cytospora</taxon>
    </lineage>
</organism>
<dbReference type="InterPro" id="IPR013726">
    <property type="entry name" value="Mitofissin"/>
</dbReference>
<keyword evidence="3" id="KW-1185">Reference proteome</keyword>
<keyword evidence="1" id="KW-0472">Membrane</keyword>
<dbReference type="PANTHER" id="PTHR28075">
    <property type="entry name" value="CHROMOSOME 16, WHOLE GENOME SHOTGUN SEQUENCE"/>
    <property type="match status" value="1"/>
</dbReference>
<feature type="transmembrane region" description="Helical" evidence="1">
    <location>
        <begin position="6"/>
        <end position="28"/>
    </location>
</feature>
<accession>A0AAN9YET6</accession>
<name>A0AAN9YET6_9PEZI</name>